<evidence type="ECO:0000256" key="1">
    <source>
        <dbReference type="ARBA" id="ARBA00000077"/>
    </source>
</evidence>
<keyword evidence="5 10" id="KW-0540">Nuclease</keyword>
<keyword evidence="6 10" id="KW-0479">Metal-binding</keyword>
<evidence type="ECO:0000256" key="5">
    <source>
        <dbReference type="ARBA" id="ARBA00022722"/>
    </source>
</evidence>
<dbReference type="GO" id="GO:0000287">
    <property type="term" value="F:magnesium ion binding"/>
    <property type="evidence" value="ECO:0007669"/>
    <property type="project" value="UniProtKB-UniRule"/>
</dbReference>
<comment type="subunit">
    <text evidence="3 10">Monomer.</text>
</comment>
<feature type="binding site" evidence="10">
    <location>
        <position position="74"/>
    </location>
    <ligand>
        <name>Mg(2+)</name>
        <dbReference type="ChEBI" id="CHEBI:18420"/>
        <label>1</label>
    </ligand>
</feature>
<feature type="binding site" evidence="10">
    <location>
        <position position="12"/>
    </location>
    <ligand>
        <name>Mg(2+)</name>
        <dbReference type="ChEBI" id="CHEBI:18420"/>
        <label>2</label>
    </ligand>
</feature>
<keyword evidence="8 10" id="KW-0378">Hydrolase</keyword>
<comment type="caution">
    <text evidence="12">The sequence shown here is derived from an EMBL/GenBank/DDBJ whole genome shotgun (WGS) entry which is preliminary data.</text>
</comment>
<comment type="similarity">
    <text evidence="2 10">Belongs to the RNase H family.</text>
</comment>
<feature type="domain" description="RNase H type-1" evidence="11">
    <location>
        <begin position="3"/>
        <end position="148"/>
    </location>
</feature>
<dbReference type="PANTHER" id="PTHR10642:SF26">
    <property type="entry name" value="RIBONUCLEASE H1"/>
    <property type="match status" value="1"/>
</dbReference>
<proteinExistence type="inferred from homology"/>
<dbReference type="InterPro" id="IPR050092">
    <property type="entry name" value="RNase_H"/>
</dbReference>
<protein>
    <recommendedName>
        <fullName evidence="4 10">Ribonuclease H</fullName>
        <shortName evidence="10">RNase H</shortName>
        <ecNumber evidence="4 10">3.1.26.4</ecNumber>
    </recommendedName>
</protein>
<dbReference type="InterPro" id="IPR012337">
    <property type="entry name" value="RNaseH-like_sf"/>
</dbReference>
<evidence type="ECO:0000256" key="7">
    <source>
        <dbReference type="ARBA" id="ARBA00022759"/>
    </source>
</evidence>
<feature type="binding site" evidence="10">
    <location>
        <position position="12"/>
    </location>
    <ligand>
        <name>Mg(2+)</name>
        <dbReference type="ChEBI" id="CHEBI:18420"/>
        <label>1</label>
    </ligand>
</feature>
<accession>A0A1F4Y1J0</accession>
<evidence type="ECO:0000256" key="6">
    <source>
        <dbReference type="ARBA" id="ARBA00022723"/>
    </source>
</evidence>
<dbReference type="AlphaFoldDB" id="A0A1F4Y1J0"/>
<dbReference type="STRING" id="1797245.A2949_00525"/>
<evidence type="ECO:0000313" key="12">
    <source>
        <dbReference type="EMBL" id="OGC87734.1"/>
    </source>
</evidence>
<feature type="binding site" evidence="10">
    <location>
        <position position="140"/>
    </location>
    <ligand>
        <name>Mg(2+)</name>
        <dbReference type="ChEBI" id="CHEBI:18420"/>
        <label>2</label>
    </ligand>
</feature>
<dbReference type="EMBL" id="MEWZ01000001">
    <property type="protein sequence ID" value="OGC87734.1"/>
    <property type="molecule type" value="Genomic_DNA"/>
</dbReference>
<sequence length="241" mass="25655">MQKTDRIVIFSDGASKGNPGPGGWAAVVVAGDTVTELGGFEKQTTNNRMELRAAIEGLRACNTAPAAVRVVYSDSSYVINGITKWVHGWKKNGWKTKEKKAVINQDLWQSLDATVAASGSEVDWQYVGGHVGVAGNERADAVASALAVGQKVQLYSGARASYGVAVSHLGADSNLQKNKSASSARAKAKAYSYVSRVDGKVLVHKTWAECEQGVRGKSARFKKALSAAEEKEIIAEFSAHK</sequence>
<dbReference type="GO" id="GO:0043137">
    <property type="term" value="P:DNA replication, removal of RNA primer"/>
    <property type="evidence" value="ECO:0007669"/>
    <property type="project" value="TreeGrafter"/>
</dbReference>
<name>A0A1F4Y1J0_9BACT</name>
<evidence type="ECO:0000256" key="9">
    <source>
        <dbReference type="ARBA" id="ARBA00022842"/>
    </source>
</evidence>
<dbReference type="GO" id="GO:0005737">
    <property type="term" value="C:cytoplasm"/>
    <property type="evidence" value="ECO:0007669"/>
    <property type="project" value="UniProtKB-SubCell"/>
</dbReference>
<evidence type="ECO:0000256" key="3">
    <source>
        <dbReference type="ARBA" id="ARBA00011245"/>
    </source>
</evidence>
<feature type="binding site" evidence="10">
    <location>
        <position position="50"/>
    </location>
    <ligand>
        <name>Mg(2+)</name>
        <dbReference type="ChEBI" id="CHEBI:18420"/>
        <label>1</label>
    </ligand>
</feature>
<comment type="cofactor">
    <cofactor evidence="10">
        <name>Mg(2+)</name>
        <dbReference type="ChEBI" id="CHEBI:18420"/>
    </cofactor>
    <text evidence="10">Binds 1 Mg(2+) ion per subunit. May bind a second metal ion at a regulatory site, or after substrate binding.</text>
</comment>
<comment type="function">
    <text evidence="10">Endonuclease that specifically degrades the RNA of RNA-DNA hybrids.</text>
</comment>
<dbReference type="InterPro" id="IPR002156">
    <property type="entry name" value="RNaseH_domain"/>
</dbReference>
<evidence type="ECO:0000313" key="13">
    <source>
        <dbReference type="Proteomes" id="UP000178585"/>
    </source>
</evidence>
<dbReference type="Pfam" id="PF00075">
    <property type="entry name" value="RNase_H"/>
    <property type="match status" value="1"/>
</dbReference>
<dbReference type="Proteomes" id="UP000178585">
    <property type="component" value="Unassembled WGS sequence"/>
</dbReference>
<keyword evidence="10" id="KW-0963">Cytoplasm</keyword>
<evidence type="ECO:0000256" key="2">
    <source>
        <dbReference type="ARBA" id="ARBA00005300"/>
    </source>
</evidence>
<comment type="subcellular location">
    <subcellularLocation>
        <location evidence="10">Cytoplasm</location>
    </subcellularLocation>
</comment>
<dbReference type="PROSITE" id="PS50879">
    <property type="entry name" value="RNASE_H_1"/>
    <property type="match status" value="1"/>
</dbReference>
<dbReference type="SUPFAM" id="SSF53098">
    <property type="entry name" value="Ribonuclease H-like"/>
    <property type="match status" value="1"/>
</dbReference>
<gene>
    <name evidence="10" type="primary">rnhA</name>
    <name evidence="12" type="ORF">A2949_00525</name>
</gene>
<dbReference type="EC" id="3.1.26.4" evidence="4 10"/>
<comment type="catalytic activity">
    <reaction evidence="1 10">
        <text>Endonucleolytic cleavage to 5'-phosphomonoester.</text>
        <dbReference type="EC" id="3.1.26.4"/>
    </reaction>
</comment>
<evidence type="ECO:0000256" key="4">
    <source>
        <dbReference type="ARBA" id="ARBA00012180"/>
    </source>
</evidence>
<reference evidence="12 13" key="1">
    <citation type="journal article" date="2016" name="Nat. Commun.">
        <title>Thousands of microbial genomes shed light on interconnected biogeochemical processes in an aquifer system.</title>
        <authorList>
            <person name="Anantharaman K."/>
            <person name="Brown C.T."/>
            <person name="Hug L.A."/>
            <person name="Sharon I."/>
            <person name="Castelle C.J."/>
            <person name="Probst A.J."/>
            <person name="Thomas B.C."/>
            <person name="Singh A."/>
            <person name="Wilkins M.J."/>
            <person name="Karaoz U."/>
            <person name="Brodie E.L."/>
            <person name="Williams K.H."/>
            <person name="Hubbard S.S."/>
            <person name="Banfield J.F."/>
        </authorList>
    </citation>
    <scope>NUCLEOTIDE SEQUENCE [LARGE SCALE GENOMIC DNA]</scope>
</reference>
<dbReference type="GO" id="GO:0003676">
    <property type="term" value="F:nucleic acid binding"/>
    <property type="evidence" value="ECO:0007669"/>
    <property type="project" value="InterPro"/>
</dbReference>
<dbReference type="HAMAP" id="MF_00042">
    <property type="entry name" value="RNase_H"/>
    <property type="match status" value="1"/>
</dbReference>
<dbReference type="GO" id="GO:0004523">
    <property type="term" value="F:RNA-DNA hybrid ribonuclease activity"/>
    <property type="evidence" value="ECO:0007669"/>
    <property type="project" value="UniProtKB-UniRule"/>
</dbReference>
<evidence type="ECO:0000259" key="11">
    <source>
        <dbReference type="PROSITE" id="PS50879"/>
    </source>
</evidence>
<organism evidence="12 13">
    <name type="scientific">Candidatus Adlerbacteria bacterium RIFCSPLOWO2_01_FULL_54_21b</name>
    <dbReference type="NCBI Taxonomy" id="1797245"/>
    <lineage>
        <taxon>Bacteria</taxon>
        <taxon>Candidatus Adleribacteriota</taxon>
    </lineage>
</organism>
<dbReference type="PANTHER" id="PTHR10642">
    <property type="entry name" value="RIBONUCLEASE H1"/>
    <property type="match status" value="1"/>
</dbReference>
<dbReference type="InterPro" id="IPR036397">
    <property type="entry name" value="RNaseH_sf"/>
</dbReference>
<evidence type="ECO:0000256" key="8">
    <source>
        <dbReference type="ARBA" id="ARBA00022801"/>
    </source>
</evidence>
<dbReference type="InterPro" id="IPR022892">
    <property type="entry name" value="RNaseHI"/>
</dbReference>
<evidence type="ECO:0000256" key="10">
    <source>
        <dbReference type="HAMAP-Rule" id="MF_00042"/>
    </source>
</evidence>
<dbReference type="NCBIfam" id="NF001236">
    <property type="entry name" value="PRK00203.1"/>
    <property type="match status" value="1"/>
</dbReference>
<keyword evidence="9 10" id="KW-0460">Magnesium</keyword>
<keyword evidence="7 10" id="KW-0255">Endonuclease</keyword>
<dbReference type="Gene3D" id="3.30.420.10">
    <property type="entry name" value="Ribonuclease H-like superfamily/Ribonuclease H"/>
    <property type="match status" value="1"/>
</dbReference>
<dbReference type="CDD" id="cd09278">
    <property type="entry name" value="RNase_HI_prokaryote_like"/>
    <property type="match status" value="1"/>
</dbReference>